<evidence type="ECO:0000313" key="1">
    <source>
        <dbReference type="EMBL" id="EPR44978.1"/>
    </source>
</evidence>
<dbReference type="OrthoDB" id="256762at2"/>
<protein>
    <recommendedName>
        <fullName evidence="3">Phosphotransferase</fullName>
    </recommendedName>
</protein>
<organism evidence="1 2">
    <name type="scientific">Desulfococcus multivorans DSM 2059</name>
    <dbReference type="NCBI Taxonomy" id="1121405"/>
    <lineage>
        <taxon>Bacteria</taxon>
        <taxon>Pseudomonadati</taxon>
        <taxon>Thermodesulfobacteriota</taxon>
        <taxon>Desulfobacteria</taxon>
        <taxon>Desulfobacterales</taxon>
        <taxon>Desulfococcaceae</taxon>
        <taxon>Desulfococcus</taxon>
    </lineage>
</organism>
<evidence type="ECO:0000313" key="2">
    <source>
        <dbReference type="Proteomes" id="UP000014977"/>
    </source>
</evidence>
<proteinExistence type="predicted"/>
<dbReference type="AlphaFoldDB" id="S7VK82"/>
<evidence type="ECO:0008006" key="3">
    <source>
        <dbReference type="Google" id="ProtNLM"/>
    </source>
</evidence>
<dbReference type="Proteomes" id="UP000014977">
    <property type="component" value="Unassembled WGS sequence"/>
</dbReference>
<comment type="caution">
    <text evidence="1">The sequence shown here is derived from an EMBL/GenBank/DDBJ whole genome shotgun (WGS) entry which is preliminary data.</text>
</comment>
<dbReference type="EMBL" id="ATHJ01000011">
    <property type="protein sequence ID" value="EPR44978.1"/>
    <property type="molecule type" value="Genomic_DNA"/>
</dbReference>
<dbReference type="STRING" id="897.B2D07_11955"/>
<accession>S7VK82</accession>
<dbReference type="eggNOG" id="COG1925">
    <property type="taxonomic scope" value="Bacteria"/>
</dbReference>
<reference evidence="1 2" key="1">
    <citation type="journal article" date="2013" name="Genome Announc.">
        <title>Draft genome sequences for three mercury-methylating, sulfate-reducing bacteria.</title>
        <authorList>
            <person name="Brown S.D."/>
            <person name="Hurt R.A.Jr."/>
            <person name="Gilmour C.C."/>
            <person name="Elias D.A."/>
        </authorList>
    </citation>
    <scope>NUCLEOTIDE SEQUENCE [LARGE SCALE GENOMIC DNA]</scope>
    <source>
        <strain evidence="1 2">DSM 2059</strain>
    </source>
</reference>
<gene>
    <name evidence="1" type="ORF">dsmv_1014</name>
</gene>
<sequence length="440" mass="50470">MTGAEKNTGSHSFTEKVHLFSRDYLKCCLFILGPGSPNKGYVFTKKLFSKLIGTSQVLEDFLDFHGAKNNKDWYLYRELSAAVRHLSLGGYSQKHILNRLVCYDLPEDDAFERDGRVTLDFLTRSLIKIAPIILDEARRLGIPIPEDEFDGSEFPGIVTGTGLEYNIDDEKKKQPKNYIVKISSEFLNISKHFDQYTFFEPFDVHRIRSLVPEVINEVEVRRYEMLVHNLQSSFDTYVIHGGYVHGRRQLKTLRSHFSVVFHLLQSMGRFLHFYERHLHEAGYRDIYKKVRNQLSFLVDPDILLDRTINYGLFWVCHFLSNGKEIAQAVLNENIDRDVIQVGVPVPRGFHSRPSLLVAKIVQHYGGKVELCAGEGRFDASSVLDIQWAGGKIQNENITHVKFEGDARSLRDLKVLANSNYGEDTMGNGIPLPRELGYLHE</sequence>
<dbReference type="RefSeq" id="WP_020875205.1">
    <property type="nucleotide sequence ID" value="NZ_ATHJ01000011.1"/>
</dbReference>
<dbReference type="InterPro" id="IPR035895">
    <property type="entry name" value="HPr-like_sf"/>
</dbReference>
<name>S7VK82_DESML</name>
<keyword evidence="2" id="KW-1185">Reference proteome</keyword>
<dbReference type="SUPFAM" id="SSF55594">
    <property type="entry name" value="HPr-like"/>
    <property type="match status" value="1"/>
</dbReference>